<accession>A0A167H392</accession>
<proteinExistence type="predicted"/>
<evidence type="ECO:0000313" key="2">
    <source>
        <dbReference type="EMBL" id="KZO91184.1"/>
    </source>
</evidence>
<reference evidence="2 3" key="1">
    <citation type="journal article" date="2016" name="Mol. Biol. Evol.">
        <title>Comparative Genomics of Early-Diverging Mushroom-Forming Fungi Provides Insights into the Origins of Lignocellulose Decay Capabilities.</title>
        <authorList>
            <person name="Nagy L.G."/>
            <person name="Riley R."/>
            <person name="Tritt A."/>
            <person name="Adam C."/>
            <person name="Daum C."/>
            <person name="Floudas D."/>
            <person name="Sun H."/>
            <person name="Yadav J.S."/>
            <person name="Pangilinan J."/>
            <person name="Larsson K.H."/>
            <person name="Matsuura K."/>
            <person name="Barry K."/>
            <person name="Labutti K."/>
            <person name="Kuo R."/>
            <person name="Ohm R.A."/>
            <person name="Bhattacharya S.S."/>
            <person name="Shirouzu T."/>
            <person name="Yoshinaga Y."/>
            <person name="Martin F.M."/>
            <person name="Grigoriev I.V."/>
            <person name="Hibbett D.S."/>
        </authorList>
    </citation>
    <scope>NUCLEOTIDE SEQUENCE [LARGE SCALE GENOMIC DNA]</scope>
    <source>
        <strain evidence="2 3">TUFC12733</strain>
    </source>
</reference>
<evidence type="ECO:0000256" key="1">
    <source>
        <dbReference type="SAM" id="MobiDB-lite"/>
    </source>
</evidence>
<dbReference type="AlphaFoldDB" id="A0A167H392"/>
<sequence>MAPKRVSPQQPSGIAASGSNKKAKIALSNKDVPIEDKADPDQVQVETLVDMVEMVPDDTADNAGHVVTEPTTPPVSDSHGLVLGPFLNEEEIDRDWALPSALNKRVNTILNWYDPSNVTASPSKFPRTGYWATKFDNDFSEYFHDSRRRTPITLWIVGRLAGLYLFRADGTPERQANVTFTPLNNVHLNVIKSLLRTNTTPSLYVAADGLNTLKAGKWMNRRVPGEAAEICDRFASVYDATVTLRAKSKMTVIPAENLKRGDLMLFEVYLNRYRDRTMDAYVSPGRAGQRAVRAPTNPVDAKWRACLVLKSLCLLDDTGYVEAGGDETERSDDDSDLAI</sequence>
<dbReference type="Proteomes" id="UP000076738">
    <property type="component" value="Unassembled WGS sequence"/>
</dbReference>
<gene>
    <name evidence="2" type="ORF">CALVIDRAFT_568454</name>
</gene>
<evidence type="ECO:0000313" key="3">
    <source>
        <dbReference type="Proteomes" id="UP000076738"/>
    </source>
</evidence>
<feature type="compositionally biased region" description="Polar residues" evidence="1">
    <location>
        <begin position="7"/>
        <end position="20"/>
    </location>
</feature>
<name>A0A167H392_CALVF</name>
<organism evidence="2 3">
    <name type="scientific">Calocera viscosa (strain TUFC12733)</name>
    <dbReference type="NCBI Taxonomy" id="1330018"/>
    <lineage>
        <taxon>Eukaryota</taxon>
        <taxon>Fungi</taxon>
        <taxon>Dikarya</taxon>
        <taxon>Basidiomycota</taxon>
        <taxon>Agaricomycotina</taxon>
        <taxon>Dacrymycetes</taxon>
        <taxon>Dacrymycetales</taxon>
        <taxon>Dacrymycetaceae</taxon>
        <taxon>Calocera</taxon>
    </lineage>
</organism>
<keyword evidence="3" id="KW-1185">Reference proteome</keyword>
<dbReference type="OrthoDB" id="3066210at2759"/>
<protein>
    <submittedName>
        <fullName evidence="2">Uncharacterized protein</fullName>
    </submittedName>
</protein>
<dbReference type="EMBL" id="KV417327">
    <property type="protein sequence ID" value="KZO91184.1"/>
    <property type="molecule type" value="Genomic_DNA"/>
</dbReference>
<feature type="region of interest" description="Disordered" evidence="1">
    <location>
        <begin position="1"/>
        <end position="37"/>
    </location>
</feature>